<keyword evidence="8" id="KW-0862">Zinc</keyword>
<keyword evidence="16" id="KW-1185">Reference proteome</keyword>
<dbReference type="SUPFAM" id="SSF57850">
    <property type="entry name" value="RING/U-box"/>
    <property type="match status" value="1"/>
</dbReference>
<evidence type="ECO:0000256" key="3">
    <source>
        <dbReference type="ARBA" id="ARBA00022670"/>
    </source>
</evidence>
<dbReference type="PANTHER" id="PTHR24006">
    <property type="entry name" value="UBIQUITIN CARBOXYL-TERMINAL HYDROLASE"/>
    <property type="match status" value="1"/>
</dbReference>
<evidence type="ECO:0000256" key="5">
    <source>
        <dbReference type="ARBA" id="ARBA00022771"/>
    </source>
</evidence>
<feature type="compositionally biased region" description="Polar residues" evidence="12">
    <location>
        <begin position="794"/>
        <end position="803"/>
    </location>
</feature>
<dbReference type="PROSITE" id="PS00972">
    <property type="entry name" value="USP_1"/>
    <property type="match status" value="1"/>
</dbReference>
<evidence type="ECO:0000256" key="7">
    <source>
        <dbReference type="ARBA" id="ARBA00022801"/>
    </source>
</evidence>
<dbReference type="InterPro" id="IPR001607">
    <property type="entry name" value="Znf_UBP"/>
</dbReference>
<gene>
    <name evidence="15" type="ORF">OIU85_001811</name>
</gene>
<keyword evidence="5 10" id="KW-0863">Zinc-finger</keyword>
<feature type="compositionally biased region" description="Basic residues" evidence="12">
    <location>
        <begin position="87"/>
        <end position="98"/>
    </location>
</feature>
<proteinExistence type="inferred from homology"/>
<dbReference type="Gene3D" id="3.30.40.10">
    <property type="entry name" value="Zinc/RING finger domain, C3HC4 (zinc finger)"/>
    <property type="match status" value="1"/>
</dbReference>
<dbReference type="Proteomes" id="UP001151529">
    <property type="component" value="Chromosome 16"/>
</dbReference>
<evidence type="ECO:0000313" key="15">
    <source>
        <dbReference type="EMBL" id="KAJ6751315.1"/>
    </source>
</evidence>
<dbReference type="GO" id="GO:0016579">
    <property type="term" value="P:protein deubiquitination"/>
    <property type="evidence" value="ECO:0007669"/>
    <property type="project" value="InterPro"/>
</dbReference>
<keyword evidence="6 11" id="KW-0833">Ubl conjugation pathway</keyword>
<dbReference type="PROSITE" id="PS50271">
    <property type="entry name" value="ZF_UBP"/>
    <property type="match status" value="1"/>
</dbReference>
<evidence type="ECO:0000256" key="12">
    <source>
        <dbReference type="SAM" id="MobiDB-lite"/>
    </source>
</evidence>
<evidence type="ECO:0000256" key="9">
    <source>
        <dbReference type="ARBA" id="ARBA00058678"/>
    </source>
</evidence>
<evidence type="ECO:0000256" key="11">
    <source>
        <dbReference type="RuleBase" id="RU366025"/>
    </source>
</evidence>
<dbReference type="EMBL" id="JAPFFL010000001">
    <property type="protein sequence ID" value="KAJ6751315.1"/>
    <property type="molecule type" value="Genomic_DNA"/>
</dbReference>
<dbReference type="SUPFAM" id="SSF54001">
    <property type="entry name" value="Cysteine proteinases"/>
    <property type="match status" value="1"/>
</dbReference>
<dbReference type="OrthoDB" id="2020758at2759"/>
<feature type="region of interest" description="Disordered" evidence="12">
    <location>
        <begin position="378"/>
        <end position="435"/>
    </location>
</feature>
<dbReference type="InterPro" id="IPR028889">
    <property type="entry name" value="USP"/>
</dbReference>
<dbReference type="Pfam" id="PF00443">
    <property type="entry name" value="UCH"/>
    <property type="match status" value="1"/>
</dbReference>
<dbReference type="SMART" id="SM00290">
    <property type="entry name" value="ZnF_UBP"/>
    <property type="match status" value="1"/>
</dbReference>
<feature type="compositionally biased region" description="Basic residues" evidence="12">
    <location>
        <begin position="1"/>
        <end position="12"/>
    </location>
</feature>
<reference evidence="15" key="2">
    <citation type="journal article" date="2023" name="Int. J. Mol. Sci.">
        <title>De Novo Assembly and Annotation of 11 Diverse Shrub Willow (Salix) Genomes Reveals Novel Gene Organization in Sex-Linked Regions.</title>
        <authorList>
            <person name="Hyden B."/>
            <person name="Feng K."/>
            <person name="Yates T.B."/>
            <person name="Jawdy S."/>
            <person name="Cereghino C."/>
            <person name="Smart L.B."/>
            <person name="Muchero W."/>
        </authorList>
    </citation>
    <scope>NUCLEOTIDE SEQUENCE [LARGE SCALE GENOMIC DNA]</scope>
    <source>
        <tissue evidence="15">Shoot tip</tissue>
    </source>
</reference>
<evidence type="ECO:0000256" key="6">
    <source>
        <dbReference type="ARBA" id="ARBA00022786"/>
    </source>
</evidence>
<comment type="function">
    <text evidence="9">Recognizes and hydrolyzes the peptide bond at the C-terminal Gly of ubiquitin. Involved in the processing of poly-ubiquitin precursors as well as that of ubiquitinated proteins. Is involved in resistance to the arginine analog canavanine (CAN).</text>
</comment>
<evidence type="ECO:0000259" key="13">
    <source>
        <dbReference type="PROSITE" id="PS50235"/>
    </source>
</evidence>
<keyword evidence="3 11" id="KW-0645">Protease</keyword>
<accession>A0A9Q0VPK5</accession>
<sequence length="957" mass="104937">MGKRANKKKTRPPQKEKRVAGHSPKSVPEQTNLNVEDVDGVTVVKERKLCSHFDKGFDANKLSEKISSSGPFRCEDCREAVGDRKGPKGKGKQAKKKGSGSVDSKSESKAIWVCLECGHLACGGVGLPTTSQSHAAHHSKQNHHPLVFKWENPQLRWCFPCSTLIPVEKTEENGEKKDAVLEVVKMIKAQSSKETSTDVEDLWFGRGSIISELNAEGTATIGLEGRSGHVARGLVNLGNTCFFNSVMQNLLAMNKLRDYFSSEEASFGPLSSSLKKLFTDLKAETGLRNAPQFRGYQQQDSHELLRCLLDGLSTEELTVRKRRNASEEDGIPPKHGPTFVDSAFGGRIASTVCCIECGNSSIVHEPFLDLSLPLPTKKPPTKKVQPVSQAKKTKLPPKRGRKVQPKINKNTASMPAQSISSPPVQSDSPCQTQPAVPHTENMVASTDNTPAPGYTSSTTAVDVSGVVSQNVAAVIESDSKQAVETTMEQIASPFDDFWMDYIVPETTSEHAFAKENNDLVARRFHYRFKTQKFSLLPYKEEGFTDREIMKGESEAASSFVGYGQDEVEFDGIGDLFNEPEVSTAPVAGPSLGNEVVLPSFIAGISSESDLDEVDDSDSPVSLESCLAHFIKPELLSNDNAWECENCSNILREQRLDAKNKQSKISAKASLNGDETQIQSDSVNLDKNISCSTEVGSFEDGDVIPDNLCNSTPEVFHSGNDCSNKKFINAEIVQTETEPFISQSEERKYEVNVSQSSGCYESCNRESLSGPPVDSCSADETSSTGYTMARDEQTDSNFSGNCESDVNEDGDKTFKKVKVKRDATKRVLIDKAPPILTVHLKRFSQDARGRLSKLNGHVNFRDVLDLRPYMDPRCVDTQSYLYRLLGVVEHSGTMRGGHYIAYVRGDARSKGKADNEHGGSVWYYASDAHVQQLEIIQAADGVFSFPFIAGLVKDTVLV</sequence>
<evidence type="ECO:0000259" key="14">
    <source>
        <dbReference type="PROSITE" id="PS50271"/>
    </source>
</evidence>
<dbReference type="GO" id="GO:0005829">
    <property type="term" value="C:cytosol"/>
    <property type="evidence" value="ECO:0007669"/>
    <property type="project" value="TreeGrafter"/>
</dbReference>
<dbReference type="InterPro" id="IPR001394">
    <property type="entry name" value="Peptidase_C19_UCH"/>
</dbReference>
<protein>
    <recommendedName>
        <fullName evidence="11">Ubiquitin carboxyl-terminal hydrolase</fullName>
        <ecNumber evidence="11">3.4.19.12</ecNumber>
    </recommendedName>
</protein>
<feature type="region of interest" description="Disordered" evidence="12">
    <location>
        <begin position="80"/>
        <end position="103"/>
    </location>
</feature>
<dbReference type="PROSITE" id="PS00973">
    <property type="entry name" value="USP_2"/>
    <property type="match status" value="1"/>
</dbReference>
<evidence type="ECO:0000256" key="1">
    <source>
        <dbReference type="ARBA" id="ARBA00000707"/>
    </source>
</evidence>
<dbReference type="FunFam" id="3.30.40.10:FF:000900">
    <property type="entry name" value="Ubiquitinyl hydrolase 1"/>
    <property type="match status" value="1"/>
</dbReference>
<keyword evidence="11" id="KW-0788">Thiol protease</keyword>
<comment type="catalytic activity">
    <reaction evidence="1 11">
        <text>Thiol-dependent hydrolysis of ester, thioester, amide, peptide and isopeptide bonds formed by the C-terminal Gly of ubiquitin (a 76-residue protein attached to proteins as an intracellular targeting signal).</text>
        <dbReference type="EC" id="3.4.19.12"/>
    </reaction>
</comment>
<feature type="region of interest" description="Disordered" evidence="12">
    <location>
        <begin position="1"/>
        <end position="34"/>
    </location>
</feature>
<feature type="compositionally biased region" description="Polar residues" evidence="12">
    <location>
        <begin position="407"/>
        <end position="434"/>
    </location>
</feature>
<evidence type="ECO:0000256" key="10">
    <source>
        <dbReference type="PROSITE-ProRule" id="PRU00502"/>
    </source>
</evidence>
<evidence type="ECO:0000256" key="2">
    <source>
        <dbReference type="ARBA" id="ARBA00009085"/>
    </source>
</evidence>
<keyword evidence="4" id="KW-0479">Metal-binding</keyword>
<dbReference type="AlphaFoldDB" id="A0A9Q0VPK5"/>
<feature type="compositionally biased region" description="Basic residues" evidence="12">
    <location>
        <begin position="391"/>
        <end position="404"/>
    </location>
</feature>
<dbReference type="GO" id="GO:0006508">
    <property type="term" value="P:proteolysis"/>
    <property type="evidence" value="ECO:0007669"/>
    <property type="project" value="UniProtKB-KW"/>
</dbReference>
<dbReference type="Gene3D" id="3.90.70.10">
    <property type="entry name" value="Cysteine proteinases"/>
    <property type="match status" value="3"/>
</dbReference>
<name>A0A9Q0VPK5_SALVM</name>
<dbReference type="Pfam" id="PF02148">
    <property type="entry name" value="zf-UBP"/>
    <property type="match status" value="1"/>
</dbReference>
<dbReference type="EC" id="3.4.19.12" evidence="11"/>
<comment type="similarity">
    <text evidence="2 11">Belongs to the peptidase C19 family.</text>
</comment>
<dbReference type="InterPro" id="IPR018200">
    <property type="entry name" value="USP_CS"/>
</dbReference>
<organism evidence="15 16">
    <name type="scientific">Salix viminalis</name>
    <name type="common">Common osier</name>
    <name type="synonym">Basket willow</name>
    <dbReference type="NCBI Taxonomy" id="40686"/>
    <lineage>
        <taxon>Eukaryota</taxon>
        <taxon>Viridiplantae</taxon>
        <taxon>Streptophyta</taxon>
        <taxon>Embryophyta</taxon>
        <taxon>Tracheophyta</taxon>
        <taxon>Spermatophyta</taxon>
        <taxon>Magnoliopsida</taxon>
        <taxon>eudicotyledons</taxon>
        <taxon>Gunneridae</taxon>
        <taxon>Pentapetalae</taxon>
        <taxon>rosids</taxon>
        <taxon>fabids</taxon>
        <taxon>Malpighiales</taxon>
        <taxon>Salicaceae</taxon>
        <taxon>Saliceae</taxon>
        <taxon>Salix</taxon>
    </lineage>
</organism>
<feature type="domain" description="USP" evidence="13">
    <location>
        <begin position="232"/>
        <end position="953"/>
    </location>
</feature>
<evidence type="ECO:0000313" key="16">
    <source>
        <dbReference type="Proteomes" id="UP001151529"/>
    </source>
</evidence>
<feature type="region of interest" description="Disordered" evidence="12">
    <location>
        <begin position="769"/>
        <end position="804"/>
    </location>
</feature>
<evidence type="ECO:0000256" key="4">
    <source>
        <dbReference type="ARBA" id="ARBA00022723"/>
    </source>
</evidence>
<dbReference type="InterPro" id="IPR013083">
    <property type="entry name" value="Znf_RING/FYVE/PHD"/>
</dbReference>
<reference evidence="15" key="1">
    <citation type="submission" date="2022-11" db="EMBL/GenBank/DDBJ databases">
        <authorList>
            <person name="Hyden B.L."/>
            <person name="Feng K."/>
            <person name="Yates T."/>
            <person name="Jawdy S."/>
            <person name="Smart L.B."/>
            <person name="Muchero W."/>
        </authorList>
    </citation>
    <scope>NUCLEOTIDE SEQUENCE</scope>
    <source>
        <tissue evidence="15">Shoot tip</tissue>
    </source>
</reference>
<dbReference type="PROSITE" id="PS50235">
    <property type="entry name" value="USP_3"/>
    <property type="match status" value="1"/>
</dbReference>
<feature type="domain" description="UBP-type" evidence="14">
    <location>
        <begin position="48"/>
        <end position="185"/>
    </location>
</feature>
<dbReference type="PANTHER" id="PTHR24006:SF781">
    <property type="entry name" value="LD34905P"/>
    <property type="match status" value="1"/>
</dbReference>
<evidence type="ECO:0000256" key="8">
    <source>
        <dbReference type="ARBA" id="ARBA00022833"/>
    </source>
</evidence>
<dbReference type="GO" id="GO:0008270">
    <property type="term" value="F:zinc ion binding"/>
    <property type="evidence" value="ECO:0007669"/>
    <property type="project" value="UniProtKB-KW"/>
</dbReference>
<keyword evidence="7 11" id="KW-0378">Hydrolase</keyword>
<dbReference type="InterPro" id="IPR050164">
    <property type="entry name" value="Peptidase_C19"/>
</dbReference>
<dbReference type="GO" id="GO:0004843">
    <property type="term" value="F:cysteine-type deubiquitinase activity"/>
    <property type="evidence" value="ECO:0007669"/>
    <property type="project" value="UniProtKB-UniRule"/>
</dbReference>
<comment type="caution">
    <text evidence="15">The sequence shown here is derived from an EMBL/GenBank/DDBJ whole genome shotgun (WGS) entry which is preliminary data.</text>
</comment>
<dbReference type="GO" id="GO:0005634">
    <property type="term" value="C:nucleus"/>
    <property type="evidence" value="ECO:0007669"/>
    <property type="project" value="TreeGrafter"/>
</dbReference>
<dbReference type="InterPro" id="IPR038765">
    <property type="entry name" value="Papain-like_cys_pep_sf"/>
</dbReference>